<comment type="caution">
    <text evidence="2">The sequence shown here is derived from an EMBL/GenBank/DDBJ whole genome shotgun (WGS) entry which is preliminary data.</text>
</comment>
<sequence length="107" mass="11625">MKAIGSRVLLVHAVVVVALAALFLVLYLRSTDSTRIDTDIDLLPVFPFLALWGLGLPWSLEFSMHSHGDVARSVELLMVIGPALVNVVIHALIRLAWIGAKGLDART</sequence>
<evidence type="ECO:0000313" key="3">
    <source>
        <dbReference type="Proteomes" id="UP000631553"/>
    </source>
</evidence>
<feature type="transmembrane region" description="Helical" evidence="1">
    <location>
        <begin position="76"/>
        <end position="97"/>
    </location>
</feature>
<dbReference type="EMBL" id="JACCCQ010000001">
    <property type="protein sequence ID" value="NYF56342.1"/>
    <property type="molecule type" value="Genomic_DNA"/>
</dbReference>
<evidence type="ECO:0000313" key="2">
    <source>
        <dbReference type="EMBL" id="NYF56342.1"/>
    </source>
</evidence>
<accession>A0ABX2RIK4</accession>
<dbReference type="RefSeq" id="WP_179802663.1">
    <property type="nucleotide sequence ID" value="NZ_JACCCQ010000001.1"/>
</dbReference>
<evidence type="ECO:0000256" key="1">
    <source>
        <dbReference type="SAM" id="Phobius"/>
    </source>
</evidence>
<keyword evidence="1" id="KW-0812">Transmembrane</keyword>
<feature type="transmembrane region" description="Helical" evidence="1">
    <location>
        <begin position="40"/>
        <end position="60"/>
    </location>
</feature>
<keyword evidence="3" id="KW-1185">Reference proteome</keyword>
<dbReference type="Proteomes" id="UP000631553">
    <property type="component" value="Unassembled WGS sequence"/>
</dbReference>
<organism evidence="2 3">
    <name type="scientific">Micromonospora purpureochromogenes</name>
    <dbReference type="NCBI Taxonomy" id="47872"/>
    <lineage>
        <taxon>Bacteria</taxon>
        <taxon>Bacillati</taxon>
        <taxon>Actinomycetota</taxon>
        <taxon>Actinomycetes</taxon>
        <taxon>Micromonosporales</taxon>
        <taxon>Micromonosporaceae</taxon>
        <taxon>Micromonospora</taxon>
    </lineage>
</organism>
<reference evidence="2 3" key="1">
    <citation type="submission" date="2020-07" db="EMBL/GenBank/DDBJ databases">
        <title>Sequencing the genomes of 1000 actinobacteria strains.</title>
        <authorList>
            <person name="Klenk H.-P."/>
        </authorList>
    </citation>
    <scope>NUCLEOTIDE SEQUENCE [LARGE SCALE GENOMIC DNA]</scope>
    <source>
        <strain evidence="2 3">DSM 43814</strain>
    </source>
</reference>
<keyword evidence="1" id="KW-1133">Transmembrane helix</keyword>
<gene>
    <name evidence="2" type="ORF">HDA35_002173</name>
</gene>
<keyword evidence="1" id="KW-0472">Membrane</keyword>
<feature type="transmembrane region" description="Helical" evidence="1">
    <location>
        <begin position="6"/>
        <end position="28"/>
    </location>
</feature>
<name>A0ABX2RIK4_9ACTN</name>
<proteinExistence type="predicted"/>
<protein>
    <submittedName>
        <fullName evidence="2">Uncharacterized protein</fullName>
    </submittedName>
</protein>